<dbReference type="Gramene" id="CDF37298">
    <property type="protein sequence ID" value="CDF37298"/>
    <property type="gene ID" value="CHC_T00005473001"/>
</dbReference>
<keyword evidence="2" id="KW-1185">Reference proteome</keyword>
<accession>R7QHP6</accession>
<proteinExistence type="predicted"/>
<protein>
    <submittedName>
        <fullName evidence="1">Uncharacterized protein</fullName>
    </submittedName>
</protein>
<dbReference type="AlphaFoldDB" id="R7QHP6"/>
<gene>
    <name evidence="1" type="ORF">CHC_T00005473001</name>
</gene>
<name>R7QHP6_CHOCR</name>
<evidence type="ECO:0000313" key="2">
    <source>
        <dbReference type="Proteomes" id="UP000012073"/>
    </source>
</evidence>
<dbReference type="RefSeq" id="XP_005717117.1">
    <property type="nucleotide sequence ID" value="XM_005717060.1"/>
</dbReference>
<dbReference type="EMBL" id="HG001830">
    <property type="protein sequence ID" value="CDF37298.1"/>
    <property type="molecule type" value="Genomic_DNA"/>
</dbReference>
<dbReference type="KEGG" id="ccp:CHC_T00005473001"/>
<reference evidence="2" key="1">
    <citation type="journal article" date="2013" name="Proc. Natl. Acad. Sci. U.S.A.">
        <title>Genome structure and metabolic features in the red seaweed Chondrus crispus shed light on evolution of the Archaeplastida.</title>
        <authorList>
            <person name="Collen J."/>
            <person name="Porcel B."/>
            <person name="Carre W."/>
            <person name="Ball S.G."/>
            <person name="Chaparro C."/>
            <person name="Tonon T."/>
            <person name="Barbeyron T."/>
            <person name="Michel G."/>
            <person name="Noel B."/>
            <person name="Valentin K."/>
            <person name="Elias M."/>
            <person name="Artiguenave F."/>
            <person name="Arun A."/>
            <person name="Aury J.M."/>
            <person name="Barbosa-Neto J.F."/>
            <person name="Bothwell J.H."/>
            <person name="Bouget F.Y."/>
            <person name="Brillet L."/>
            <person name="Cabello-Hurtado F."/>
            <person name="Capella-Gutierrez S."/>
            <person name="Charrier B."/>
            <person name="Cladiere L."/>
            <person name="Cock J.M."/>
            <person name="Coelho S.M."/>
            <person name="Colleoni C."/>
            <person name="Czjzek M."/>
            <person name="Da Silva C."/>
            <person name="Delage L."/>
            <person name="Denoeud F."/>
            <person name="Deschamps P."/>
            <person name="Dittami S.M."/>
            <person name="Gabaldon T."/>
            <person name="Gachon C.M."/>
            <person name="Groisillier A."/>
            <person name="Herve C."/>
            <person name="Jabbari K."/>
            <person name="Katinka M."/>
            <person name="Kloareg B."/>
            <person name="Kowalczyk N."/>
            <person name="Labadie K."/>
            <person name="Leblanc C."/>
            <person name="Lopez P.J."/>
            <person name="McLachlan D.H."/>
            <person name="Meslet-Cladiere L."/>
            <person name="Moustafa A."/>
            <person name="Nehr Z."/>
            <person name="Nyvall Collen P."/>
            <person name="Panaud O."/>
            <person name="Partensky F."/>
            <person name="Poulain J."/>
            <person name="Rensing S.A."/>
            <person name="Rousvoal S."/>
            <person name="Samson G."/>
            <person name="Symeonidi A."/>
            <person name="Weissenbach J."/>
            <person name="Zambounis A."/>
            <person name="Wincker P."/>
            <person name="Boyen C."/>
        </authorList>
    </citation>
    <scope>NUCLEOTIDE SEQUENCE [LARGE SCALE GENOMIC DNA]</scope>
    <source>
        <strain evidence="2">cv. Stackhouse</strain>
    </source>
</reference>
<evidence type="ECO:0000313" key="1">
    <source>
        <dbReference type="EMBL" id="CDF37298.1"/>
    </source>
</evidence>
<organism evidence="1 2">
    <name type="scientific">Chondrus crispus</name>
    <name type="common">Carrageen Irish moss</name>
    <name type="synonym">Polymorpha crispa</name>
    <dbReference type="NCBI Taxonomy" id="2769"/>
    <lineage>
        <taxon>Eukaryota</taxon>
        <taxon>Rhodophyta</taxon>
        <taxon>Florideophyceae</taxon>
        <taxon>Rhodymeniophycidae</taxon>
        <taxon>Gigartinales</taxon>
        <taxon>Gigartinaceae</taxon>
        <taxon>Chondrus</taxon>
    </lineage>
</organism>
<dbReference type="Proteomes" id="UP000012073">
    <property type="component" value="Unassembled WGS sequence"/>
</dbReference>
<sequence length="85" mass="9679">MKPLLKWPLGYNRSLPDAHPPYLKVSSPHRFTDNRKQTKHVPVHMYSLPGSIQCVPLHHKGLSIVSIPFQNALICECSIRFTAPH</sequence>
<dbReference type="GeneID" id="17324834"/>